<protein>
    <submittedName>
        <fullName evidence="1">Uncharacterized protein</fullName>
    </submittedName>
</protein>
<organism evidence="1 2">
    <name type="scientific">Sporosarcina psychrophila</name>
    <name type="common">Bacillus psychrophilus</name>
    <dbReference type="NCBI Taxonomy" id="1476"/>
    <lineage>
        <taxon>Bacteria</taxon>
        <taxon>Bacillati</taxon>
        <taxon>Bacillota</taxon>
        <taxon>Bacilli</taxon>
        <taxon>Bacillales</taxon>
        <taxon>Caryophanaceae</taxon>
        <taxon>Sporosarcina</taxon>
    </lineage>
</organism>
<dbReference type="Proteomes" id="UP001549104">
    <property type="component" value="Unassembled WGS sequence"/>
</dbReference>
<evidence type="ECO:0000313" key="1">
    <source>
        <dbReference type="EMBL" id="MET3657916.1"/>
    </source>
</evidence>
<gene>
    <name evidence="1" type="ORF">ABIC55_003013</name>
</gene>
<proteinExistence type="predicted"/>
<accession>A0ABV2K9Z8</accession>
<evidence type="ECO:0000313" key="2">
    <source>
        <dbReference type="Proteomes" id="UP001549104"/>
    </source>
</evidence>
<dbReference type="RefSeq" id="WP_354313653.1">
    <property type="nucleotide sequence ID" value="NZ_JBEPME010000004.1"/>
</dbReference>
<sequence length="142" mass="16866">MNYKLYFEVPVVGGSEKNDYWVPLMKYFLDQSNNIEIHCWSIEEALIEEVKSRAKESFEISVENEMTIFTGNKTAEMVDYLFTNLNRKIEIKWFSIFLRRNKILIFSSEHNGTEFFAGVVNEKDINFIESLMPERTSYSKYK</sequence>
<reference evidence="1 2" key="1">
    <citation type="submission" date="2024-06" db="EMBL/GenBank/DDBJ databases">
        <title>Sorghum-associated microbial communities from plants grown in Nebraska, USA.</title>
        <authorList>
            <person name="Schachtman D."/>
        </authorList>
    </citation>
    <scope>NUCLEOTIDE SEQUENCE [LARGE SCALE GENOMIC DNA]</scope>
    <source>
        <strain evidence="1 2">1288</strain>
    </source>
</reference>
<name>A0ABV2K9Z8_SPOPS</name>
<dbReference type="EMBL" id="JBEPME010000004">
    <property type="protein sequence ID" value="MET3657916.1"/>
    <property type="molecule type" value="Genomic_DNA"/>
</dbReference>
<keyword evidence="2" id="KW-1185">Reference proteome</keyword>
<comment type="caution">
    <text evidence="1">The sequence shown here is derived from an EMBL/GenBank/DDBJ whole genome shotgun (WGS) entry which is preliminary data.</text>
</comment>